<feature type="chain" id="PRO_5039887249" evidence="6">
    <location>
        <begin position="22"/>
        <end position="255"/>
    </location>
</feature>
<name>A0A2W6MWD3_9HELI</name>
<reference evidence="7 8" key="1">
    <citation type="submission" date="2017-03" db="EMBL/GenBank/DDBJ databases">
        <title>Genomic and clinical evidence uncovers the enterohepatic species Helicobacter valdiviensis as a potential human intestinal pathogen.</title>
        <authorList>
            <person name="Fresia P."/>
            <person name="Jara R."/>
            <person name="Sierra R."/>
            <person name="Ferres I."/>
            <person name="Greif G."/>
            <person name="Iraola G."/>
            <person name="Collado L."/>
        </authorList>
    </citation>
    <scope>NUCLEOTIDE SEQUENCE [LARGE SCALE GENOMIC DNA]</scope>
    <source>
        <strain evidence="7 8">WBE14</strain>
    </source>
</reference>
<keyword evidence="4" id="KW-0564">Palmitate</keyword>
<protein>
    <submittedName>
        <fullName evidence="7">Conjugal transfer protein TraT</fullName>
    </submittedName>
</protein>
<dbReference type="PIRSF" id="PIRSF002859">
    <property type="entry name" value="Lipo_traT"/>
    <property type="match status" value="1"/>
</dbReference>
<evidence type="ECO:0000313" key="7">
    <source>
        <dbReference type="EMBL" id="PZT48279.1"/>
    </source>
</evidence>
<evidence type="ECO:0000256" key="2">
    <source>
        <dbReference type="ARBA" id="ARBA00022729"/>
    </source>
</evidence>
<proteinExistence type="predicted"/>
<evidence type="ECO:0000313" key="8">
    <source>
        <dbReference type="Proteomes" id="UP000249746"/>
    </source>
</evidence>
<feature type="signal peptide" evidence="6">
    <location>
        <begin position="1"/>
        <end position="21"/>
    </location>
</feature>
<evidence type="ECO:0000256" key="1">
    <source>
        <dbReference type="ARBA" id="ARBA00004459"/>
    </source>
</evidence>
<dbReference type="PROSITE" id="PS51257">
    <property type="entry name" value="PROKAR_LIPOPROTEIN"/>
    <property type="match status" value="1"/>
</dbReference>
<dbReference type="InterPro" id="IPR008874">
    <property type="entry name" value="TraT_complement-R"/>
</dbReference>
<evidence type="ECO:0000256" key="6">
    <source>
        <dbReference type="SAM" id="SignalP"/>
    </source>
</evidence>
<evidence type="ECO:0000256" key="5">
    <source>
        <dbReference type="ARBA" id="ARBA00023288"/>
    </source>
</evidence>
<evidence type="ECO:0000256" key="3">
    <source>
        <dbReference type="ARBA" id="ARBA00023136"/>
    </source>
</evidence>
<gene>
    <name evidence="7" type="ORF">B6S12_04955</name>
</gene>
<sequence length="255" mass="27245">MKRFYLLGFLCVLFLSGCVTTTMQTKATMSQSIFIDPVAKSKQTIYVAMRNTSGQNINLLPKVLGSLQAKGYTIVDDPKMANFILQANVLYCNIKQENNAAGAAALGGMAGAGVGAYNHSSMTGTVVGGLAGALVGGIAGKLTEDTIYQMQVDINIRQKVDGGTINTNASASRQASIQDGRRAGFLNSFGGDVRDTQGGGRLNENRTNYNEQIYTTDYSEKQTTLFAEATKLNLTIEEAIPVLEDKIANQISGIF</sequence>
<keyword evidence="3" id="KW-0472">Membrane</keyword>
<dbReference type="EMBL" id="NBIU01000010">
    <property type="protein sequence ID" value="PZT48279.1"/>
    <property type="molecule type" value="Genomic_DNA"/>
</dbReference>
<keyword evidence="8" id="KW-1185">Reference proteome</keyword>
<dbReference type="AlphaFoldDB" id="A0A2W6MWD3"/>
<dbReference type="GO" id="GO:0009279">
    <property type="term" value="C:cell outer membrane"/>
    <property type="evidence" value="ECO:0007669"/>
    <property type="project" value="UniProtKB-SubCell"/>
</dbReference>
<dbReference type="OrthoDB" id="9791439at2"/>
<dbReference type="Proteomes" id="UP000249746">
    <property type="component" value="Unassembled WGS sequence"/>
</dbReference>
<keyword evidence="5" id="KW-0449">Lipoprotein</keyword>
<accession>A0A2W6MWD3</accession>
<organism evidence="7 8">
    <name type="scientific">Helicobacter valdiviensis</name>
    <dbReference type="NCBI Taxonomy" id="1458358"/>
    <lineage>
        <taxon>Bacteria</taxon>
        <taxon>Pseudomonadati</taxon>
        <taxon>Campylobacterota</taxon>
        <taxon>Epsilonproteobacteria</taxon>
        <taxon>Campylobacterales</taxon>
        <taxon>Helicobacteraceae</taxon>
        <taxon>Helicobacter</taxon>
    </lineage>
</organism>
<dbReference type="RefSeq" id="WP_111229710.1">
    <property type="nucleotide sequence ID" value="NZ_NBIU01000010.1"/>
</dbReference>
<keyword evidence="2 6" id="KW-0732">Signal</keyword>
<evidence type="ECO:0000256" key="4">
    <source>
        <dbReference type="ARBA" id="ARBA00023139"/>
    </source>
</evidence>
<dbReference type="Pfam" id="PF05818">
    <property type="entry name" value="TraT"/>
    <property type="match status" value="1"/>
</dbReference>
<comment type="caution">
    <text evidence="7">The sequence shown here is derived from an EMBL/GenBank/DDBJ whole genome shotgun (WGS) entry which is preliminary data.</text>
</comment>
<comment type="subcellular location">
    <subcellularLocation>
        <location evidence="1">Cell outer membrane</location>
        <topology evidence="1">Lipid-anchor</topology>
    </subcellularLocation>
</comment>